<comment type="catalytic activity">
    <reaction evidence="5">
        <text>[protein]-L-glutamate 5-O-methyl ester + H2O = L-glutamyl-[protein] + methanol + H(+)</text>
        <dbReference type="Rhea" id="RHEA:23236"/>
        <dbReference type="Rhea" id="RHEA-COMP:10208"/>
        <dbReference type="Rhea" id="RHEA-COMP:10311"/>
        <dbReference type="ChEBI" id="CHEBI:15377"/>
        <dbReference type="ChEBI" id="CHEBI:15378"/>
        <dbReference type="ChEBI" id="CHEBI:17790"/>
        <dbReference type="ChEBI" id="CHEBI:29973"/>
        <dbReference type="ChEBI" id="CHEBI:82795"/>
        <dbReference type="EC" id="3.1.1.61"/>
    </reaction>
</comment>
<dbReference type="InterPro" id="IPR000673">
    <property type="entry name" value="Sig_transdc_resp-reg_Me-estase"/>
</dbReference>
<evidence type="ECO:0000256" key="7">
    <source>
        <dbReference type="PROSITE-ProRule" id="PRU00169"/>
    </source>
</evidence>
<protein>
    <recommendedName>
        <fullName evidence="4">protein-glutamate methylesterase</fullName>
        <ecNumber evidence="4">3.1.1.61</ecNumber>
    </recommendedName>
</protein>
<dbReference type="GO" id="GO:0008984">
    <property type="term" value="F:protein-glutamate methylesterase activity"/>
    <property type="evidence" value="ECO:0007669"/>
    <property type="project" value="UniProtKB-EC"/>
</dbReference>
<dbReference type="GO" id="GO:0005737">
    <property type="term" value="C:cytoplasm"/>
    <property type="evidence" value="ECO:0007669"/>
    <property type="project" value="InterPro"/>
</dbReference>
<evidence type="ECO:0000259" key="8">
    <source>
        <dbReference type="PROSITE" id="PS50110"/>
    </source>
</evidence>
<dbReference type="CDD" id="cd16432">
    <property type="entry name" value="CheB_Rec"/>
    <property type="match status" value="1"/>
</dbReference>
<dbReference type="GO" id="GO:0006935">
    <property type="term" value="P:chemotaxis"/>
    <property type="evidence" value="ECO:0007669"/>
    <property type="project" value="UniProtKB-UniRule"/>
</dbReference>
<dbReference type="InterPro" id="IPR011006">
    <property type="entry name" value="CheY-like_superfamily"/>
</dbReference>
<reference evidence="10 11" key="1">
    <citation type="journal article" date="2017" name="ISME J.">
        <title>Potential for microbial H2 and metal transformations associated with novel bacteria and archaea in deep terrestrial subsurface sediments.</title>
        <authorList>
            <person name="Hernsdorf A.W."/>
            <person name="Amano Y."/>
            <person name="Miyakawa K."/>
            <person name="Ise K."/>
            <person name="Suzuki Y."/>
            <person name="Anantharaman K."/>
            <person name="Probst A."/>
            <person name="Burstein D."/>
            <person name="Thomas B.C."/>
            <person name="Banfield J.F."/>
        </authorList>
    </citation>
    <scope>NUCLEOTIDE SEQUENCE [LARGE SCALE GENOMIC DNA]</scope>
    <source>
        <strain evidence="10">HGW-Wallbacteria-1</strain>
    </source>
</reference>
<dbReference type="PANTHER" id="PTHR42872:SF6">
    <property type="entry name" value="PROTEIN-GLUTAMATE METHYLESTERASE_PROTEIN-GLUTAMINE GLUTAMINASE"/>
    <property type="match status" value="1"/>
</dbReference>
<feature type="active site" evidence="6">
    <location>
        <position position="300"/>
    </location>
</feature>
<feature type="domain" description="Response regulatory" evidence="8">
    <location>
        <begin position="8"/>
        <end position="125"/>
    </location>
</feature>
<dbReference type="PIRSF" id="PIRSF000876">
    <property type="entry name" value="RR_chemtxs_CheB"/>
    <property type="match status" value="1"/>
</dbReference>
<evidence type="ECO:0000259" key="9">
    <source>
        <dbReference type="PROSITE" id="PS50122"/>
    </source>
</evidence>
<comment type="caution">
    <text evidence="7">Lacks conserved residue(s) required for the propagation of feature annotation.</text>
</comment>
<dbReference type="SUPFAM" id="SSF52738">
    <property type="entry name" value="Methylesterase CheB, C-terminal domain"/>
    <property type="match status" value="1"/>
</dbReference>
<dbReference type="AlphaFoldDB" id="A0A2N1PTS9"/>
<dbReference type="Gene3D" id="3.40.50.180">
    <property type="entry name" value="Methylesterase CheB, C-terminal domain"/>
    <property type="match status" value="1"/>
</dbReference>
<keyword evidence="3 6" id="KW-0378">Hydrolase</keyword>
<dbReference type="Gene3D" id="3.40.50.2300">
    <property type="match status" value="1"/>
</dbReference>
<dbReference type="InterPro" id="IPR008248">
    <property type="entry name" value="CheB-like"/>
</dbReference>
<dbReference type="Proteomes" id="UP000233256">
    <property type="component" value="Unassembled WGS sequence"/>
</dbReference>
<evidence type="ECO:0000256" key="5">
    <source>
        <dbReference type="ARBA" id="ARBA00048267"/>
    </source>
</evidence>
<dbReference type="PROSITE" id="PS50110">
    <property type="entry name" value="RESPONSE_REGULATORY"/>
    <property type="match status" value="1"/>
</dbReference>
<organism evidence="10 11">
    <name type="scientific">Candidatus Wallbacteria bacterium HGW-Wallbacteria-1</name>
    <dbReference type="NCBI Taxonomy" id="2013854"/>
    <lineage>
        <taxon>Bacteria</taxon>
        <taxon>Candidatus Walliibacteriota</taxon>
    </lineage>
</organism>
<accession>A0A2N1PTS9</accession>
<proteinExistence type="predicted"/>
<comment type="caution">
    <text evidence="10">The sequence shown here is derived from an EMBL/GenBank/DDBJ whole genome shotgun (WGS) entry which is preliminary data.</text>
</comment>
<dbReference type="InterPro" id="IPR035909">
    <property type="entry name" value="CheB_C"/>
</dbReference>
<evidence type="ECO:0000256" key="4">
    <source>
        <dbReference type="ARBA" id="ARBA00039140"/>
    </source>
</evidence>
<feature type="domain" description="CheB-type methylesterase" evidence="9">
    <location>
        <begin position="169"/>
        <end position="358"/>
    </location>
</feature>
<dbReference type="SUPFAM" id="SSF52172">
    <property type="entry name" value="CheY-like"/>
    <property type="match status" value="1"/>
</dbReference>
<name>A0A2N1PTS9_9BACT</name>
<evidence type="ECO:0000256" key="6">
    <source>
        <dbReference type="PROSITE-ProRule" id="PRU00050"/>
    </source>
</evidence>
<gene>
    <name evidence="10" type="ORF">CVV64_03390</name>
</gene>
<feature type="active site" evidence="6">
    <location>
        <position position="207"/>
    </location>
</feature>
<dbReference type="EMBL" id="PGXC01000002">
    <property type="protein sequence ID" value="PKK91720.1"/>
    <property type="molecule type" value="Genomic_DNA"/>
</dbReference>
<dbReference type="PROSITE" id="PS50122">
    <property type="entry name" value="CHEB"/>
    <property type="match status" value="1"/>
</dbReference>
<sequence length="358" mass="38910">MIRSRKMRILLAENSPFVIKVISDLLQDESEMELCGICKSWPEIMDSLNRFKPDVLVMSSRLNKSLADEMVREIMIVSPVAILLLCGKEQSQTEASLRALRFGALDIILKPEMPTTFNVEKIGPELLSGIRMAARVRVIRHVETSAQVYVQRARQRLDQADPVSPEKAPHARNVVAIGVSTGGPPVLHTILASLPPDLPAALIIAQHMPGEFVGEFINQLSRNSLLRVARVEHNLFLREATAYVAGGDVDVEITPDGRIRVIPTTGQSNFSPSVNLLFESLSQRTAVGKTGIILTGMGRDGARGAAELRRSGGTIIVQSPDTCAVSAMPDAIIEARLADYLLPPGAIGPKIRELIAGH</sequence>
<keyword evidence="1" id="KW-0963">Cytoplasm</keyword>
<dbReference type="GO" id="GO:0000156">
    <property type="term" value="F:phosphorelay response regulator activity"/>
    <property type="evidence" value="ECO:0007669"/>
    <property type="project" value="InterPro"/>
</dbReference>
<evidence type="ECO:0000313" key="11">
    <source>
        <dbReference type="Proteomes" id="UP000233256"/>
    </source>
</evidence>
<dbReference type="EC" id="3.1.1.61" evidence="4"/>
<dbReference type="PANTHER" id="PTHR42872">
    <property type="entry name" value="PROTEIN-GLUTAMATE METHYLESTERASE/PROTEIN-GLUTAMINE GLUTAMINASE"/>
    <property type="match status" value="1"/>
</dbReference>
<dbReference type="Pfam" id="PF01339">
    <property type="entry name" value="CheB_methylest"/>
    <property type="match status" value="1"/>
</dbReference>
<evidence type="ECO:0000256" key="1">
    <source>
        <dbReference type="ARBA" id="ARBA00022490"/>
    </source>
</evidence>
<evidence type="ECO:0000256" key="3">
    <source>
        <dbReference type="ARBA" id="ARBA00022801"/>
    </source>
</evidence>
<dbReference type="InterPro" id="IPR001789">
    <property type="entry name" value="Sig_transdc_resp-reg_receiver"/>
</dbReference>
<evidence type="ECO:0000256" key="2">
    <source>
        <dbReference type="ARBA" id="ARBA00022500"/>
    </source>
</evidence>
<feature type="active site" evidence="6">
    <location>
        <position position="180"/>
    </location>
</feature>
<keyword evidence="2 6" id="KW-0145">Chemotaxis</keyword>
<evidence type="ECO:0000313" key="10">
    <source>
        <dbReference type="EMBL" id="PKK91720.1"/>
    </source>
</evidence>